<organism evidence="1 2">
    <name type="scientific">Bimuria novae-zelandiae CBS 107.79</name>
    <dbReference type="NCBI Taxonomy" id="1447943"/>
    <lineage>
        <taxon>Eukaryota</taxon>
        <taxon>Fungi</taxon>
        <taxon>Dikarya</taxon>
        <taxon>Ascomycota</taxon>
        <taxon>Pezizomycotina</taxon>
        <taxon>Dothideomycetes</taxon>
        <taxon>Pleosporomycetidae</taxon>
        <taxon>Pleosporales</taxon>
        <taxon>Massarineae</taxon>
        <taxon>Didymosphaeriaceae</taxon>
        <taxon>Bimuria</taxon>
    </lineage>
</organism>
<sequence length="73" mass="8408">MNFHGTDPVYHWTLYKDRNWEMTGLDGNVYGNCILFPGDDYSCGQGISGRSGVRKFRCLTQFTAQQIYDAYNN</sequence>
<dbReference type="AlphaFoldDB" id="A0A6A5UP60"/>
<keyword evidence="2" id="KW-1185">Reference proteome</keyword>
<gene>
    <name evidence="1" type="ORF">BU23DRAFT_332405</name>
</gene>
<evidence type="ECO:0000313" key="1">
    <source>
        <dbReference type="EMBL" id="KAF1966180.1"/>
    </source>
</evidence>
<accession>A0A6A5UP60</accession>
<dbReference type="Proteomes" id="UP000800036">
    <property type="component" value="Unassembled WGS sequence"/>
</dbReference>
<dbReference type="OrthoDB" id="3727342at2759"/>
<dbReference type="EMBL" id="ML976750">
    <property type="protein sequence ID" value="KAF1966180.1"/>
    <property type="molecule type" value="Genomic_DNA"/>
</dbReference>
<reference evidence="1" key="1">
    <citation type="journal article" date="2020" name="Stud. Mycol.">
        <title>101 Dothideomycetes genomes: a test case for predicting lifestyles and emergence of pathogens.</title>
        <authorList>
            <person name="Haridas S."/>
            <person name="Albert R."/>
            <person name="Binder M."/>
            <person name="Bloem J."/>
            <person name="Labutti K."/>
            <person name="Salamov A."/>
            <person name="Andreopoulos B."/>
            <person name="Baker S."/>
            <person name="Barry K."/>
            <person name="Bills G."/>
            <person name="Bluhm B."/>
            <person name="Cannon C."/>
            <person name="Castanera R."/>
            <person name="Culley D."/>
            <person name="Daum C."/>
            <person name="Ezra D."/>
            <person name="Gonzalez J."/>
            <person name="Henrissat B."/>
            <person name="Kuo A."/>
            <person name="Liang C."/>
            <person name="Lipzen A."/>
            <person name="Lutzoni F."/>
            <person name="Magnuson J."/>
            <person name="Mondo S."/>
            <person name="Nolan M."/>
            <person name="Ohm R."/>
            <person name="Pangilinan J."/>
            <person name="Park H.-J."/>
            <person name="Ramirez L."/>
            <person name="Alfaro M."/>
            <person name="Sun H."/>
            <person name="Tritt A."/>
            <person name="Yoshinaga Y."/>
            <person name="Zwiers L.-H."/>
            <person name="Turgeon B."/>
            <person name="Goodwin S."/>
            <person name="Spatafora J."/>
            <person name="Crous P."/>
            <person name="Grigoriev I."/>
        </authorList>
    </citation>
    <scope>NUCLEOTIDE SEQUENCE</scope>
    <source>
        <strain evidence="1">CBS 107.79</strain>
    </source>
</reference>
<protein>
    <submittedName>
        <fullName evidence="1">Uncharacterized protein</fullName>
    </submittedName>
</protein>
<proteinExistence type="predicted"/>
<name>A0A6A5UP60_9PLEO</name>
<evidence type="ECO:0000313" key="2">
    <source>
        <dbReference type="Proteomes" id="UP000800036"/>
    </source>
</evidence>